<protein>
    <recommendedName>
        <fullName evidence="4">Lipoprotein</fullName>
    </recommendedName>
</protein>
<name>A0AAD1DTY8_CHRID</name>
<gene>
    <name evidence="2" type="ORF">EG352_05405</name>
</gene>
<sequence length="85" mass="9414">MRKSIIIAAFAALTLTACNNSNKSEENHEHNADGSHPKTEGTHTHDDGSVHNDHEADTTVKQEQFKVEQDSTAHGHDHSDLNHKH</sequence>
<evidence type="ECO:0008006" key="4">
    <source>
        <dbReference type="Google" id="ProtNLM"/>
    </source>
</evidence>
<reference evidence="2 3" key="1">
    <citation type="submission" date="2018-11" db="EMBL/GenBank/DDBJ databases">
        <title>Proposal to divide the Flavobacteriaceae and reorganize its genera based on Amino Acid Identity values calculated from whole genome sequences.</title>
        <authorList>
            <person name="Nicholson A.C."/>
            <person name="Gulvik C.A."/>
            <person name="Whitney A.M."/>
            <person name="Humrighouse B.W."/>
            <person name="Bell M."/>
            <person name="Holmes B."/>
            <person name="Steigerwalt A.G."/>
            <person name="Villarma A."/>
            <person name="Sheth M."/>
            <person name="Batra D."/>
            <person name="Pryor J."/>
            <person name="Bernardet J.-F."/>
            <person name="Hugo C."/>
            <person name="Kampfer P."/>
            <person name="Newman J."/>
            <person name="McQuiston J.R."/>
        </authorList>
    </citation>
    <scope>NUCLEOTIDE SEQUENCE [LARGE SCALE GENOMIC DNA]</scope>
    <source>
        <strain evidence="2 3">H5559</strain>
    </source>
</reference>
<dbReference type="AlphaFoldDB" id="A0AAD1DTY8"/>
<feature type="compositionally biased region" description="Basic and acidic residues" evidence="1">
    <location>
        <begin position="23"/>
        <end position="85"/>
    </location>
</feature>
<evidence type="ECO:0000313" key="3">
    <source>
        <dbReference type="Proteomes" id="UP000269015"/>
    </source>
</evidence>
<dbReference type="RefSeq" id="WP_123861364.1">
    <property type="nucleotide sequence ID" value="NZ_CP033930.1"/>
</dbReference>
<proteinExistence type="predicted"/>
<feature type="region of interest" description="Disordered" evidence="1">
    <location>
        <begin position="21"/>
        <end position="85"/>
    </location>
</feature>
<accession>A0AAD1DTY8</accession>
<dbReference type="Proteomes" id="UP000269015">
    <property type="component" value="Chromosome"/>
</dbReference>
<dbReference type="PROSITE" id="PS51257">
    <property type="entry name" value="PROKAR_LIPOPROTEIN"/>
    <property type="match status" value="1"/>
</dbReference>
<organism evidence="2 3">
    <name type="scientific">Chryseobacterium indologenes</name>
    <name type="common">Flavobacterium indologenes</name>
    <dbReference type="NCBI Taxonomy" id="253"/>
    <lineage>
        <taxon>Bacteria</taxon>
        <taxon>Pseudomonadati</taxon>
        <taxon>Bacteroidota</taxon>
        <taxon>Flavobacteriia</taxon>
        <taxon>Flavobacteriales</taxon>
        <taxon>Weeksellaceae</taxon>
        <taxon>Chryseobacterium group</taxon>
        <taxon>Chryseobacterium</taxon>
    </lineage>
</organism>
<evidence type="ECO:0000313" key="2">
    <source>
        <dbReference type="EMBL" id="AZB17245.1"/>
    </source>
</evidence>
<evidence type="ECO:0000256" key="1">
    <source>
        <dbReference type="SAM" id="MobiDB-lite"/>
    </source>
</evidence>
<dbReference type="EMBL" id="CP033930">
    <property type="protein sequence ID" value="AZB17245.1"/>
    <property type="molecule type" value="Genomic_DNA"/>
</dbReference>